<dbReference type="AlphaFoldDB" id="A0A396IMA3"/>
<organism evidence="1">
    <name type="scientific">Medicago truncatula</name>
    <name type="common">Barrel medic</name>
    <name type="synonym">Medicago tribuloides</name>
    <dbReference type="NCBI Taxonomy" id="3880"/>
    <lineage>
        <taxon>Eukaryota</taxon>
        <taxon>Viridiplantae</taxon>
        <taxon>Streptophyta</taxon>
        <taxon>Embryophyta</taxon>
        <taxon>Tracheophyta</taxon>
        <taxon>Spermatophyta</taxon>
        <taxon>Magnoliopsida</taxon>
        <taxon>eudicotyledons</taxon>
        <taxon>Gunneridae</taxon>
        <taxon>Pentapetalae</taxon>
        <taxon>rosids</taxon>
        <taxon>fabids</taxon>
        <taxon>Fabales</taxon>
        <taxon>Fabaceae</taxon>
        <taxon>Papilionoideae</taxon>
        <taxon>50 kb inversion clade</taxon>
        <taxon>NPAAA clade</taxon>
        <taxon>Hologalegina</taxon>
        <taxon>IRL clade</taxon>
        <taxon>Trifolieae</taxon>
        <taxon>Medicago</taxon>
    </lineage>
</organism>
<protein>
    <recommendedName>
        <fullName evidence="2">Maturase K</fullName>
    </recommendedName>
</protein>
<name>A0A396IMA3_MEDTR</name>
<reference evidence="1" key="1">
    <citation type="journal article" date="2018" name="Nat. Plants">
        <title>Whole-genome landscape of Medicago truncatula symbiotic genes.</title>
        <authorList>
            <person name="Pecrix Y."/>
            <person name="Gamas P."/>
            <person name="Carrere S."/>
        </authorList>
    </citation>
    <scope>NUCLEOTIDE SEQUENCE</scope>
    <source>
        <tissue evidence="1">Leaves</tissue>
    </source>
</reference>
<dbReference type="Gramene" id="rna14825">
    <property type="protein sequence ID" value="RHN66749.1"/>
    <property type="gene ID" value="gene14825"/>
</dbReference>
<accession>A0A396IMA3</accession>
<dbReference type="EMBL" id="PSQE01000003">
    <property type="protein sequence ID" value="RHN66749.1"/>
    <property type="molecule type" value="Genomic_DNA"/>
</dbReference>
<comment type="caution">
    <text evidence="1">The sequence shown here is derived from an EMBL/GenBank/DDBJ whole genome shotgun (WGS) entry which is preliminary data.</text>
</comment>
<evidence type="ECO:0000313" key="1">
    <source>
        <dbReference type="EMBL" id="RHN66749.1"/>
    </source>
</evidence>
<gene>
    <name evidence="1" type="ORF">MtrunA17_Chr3g0094951</name>
</gene>
<proteinExistence type="predicted"/>
<dbReference type="Proteomes" id="UP000265566">
    <property type="component" value="Chromosome 3"/>
</dbReference>
<sequence>MSTFPLRQYLILEMGEMLDKYIYIYKRVNIVRLEREILTGKYQLSFFWVRRELERIPIKMDQLTFYRFKSLEDDYWHLYLTLKLEDELILISLANLLNQYVFTQNVFLEQSFPGQTDTLFVAEIRSWSNLRLLFVIDLSIYSHILCIKRLLDKIKPLIEDQFILNLIENFLHSPVLNKAGKNILKGGIPPVRFLHSILLNFFLDDIDRHFLSKFPGATFARFSHQLLIPIGTEKSRNIRNYFFFLVFPACHRV</sequence>
<evidence type="ECO:0008006" key="2">
    <source>
        <dbReference type="Google" id="ProtNLM"/>
    </source>
</evidence>